<keyword evidence="2" id="KW-0863">Zinc-finger</keyword>
<proteinExistence type="predicted"/>
<evidence type="ECO:0000313" key="5">
    <source>
        <dbReference type="EMBL" id="KAL0831917.1"/>
    </source>
</evidence>
<dbReference type="Gene3D" id="2.20.25.240">
    <property type="match status" value="1"/>
</dbReference>
<evidence type="ECO:0000256" key="3">
    <source>
        <dbReference type="ARBA" id="ARBA00022833"/>
    </source>
</evidence>
<feature type="domain" description="FLYWCH-type" evidence="4">
    <location>
        <begin position="31"/>
        <end position="94"/>
    </location>
</feature>
<evidence type="ECO:0000259" key="4">
    <source>
        <dbReference type="Pfam" id="PF04500"/>
    </source>
</evidence>
<evidence type="ECO:0000256" key="1">
    <source>
        <dbReference type="ARBA" id="ARBA00022723"/>
    </source>
</evidence>
<dbReference type="EMBL" id="JBEDNZ010000011">
    <property type="protein sequence ID" value="KAL0831917.1"/>
    <property type="molecule type" value="Genomic_DNA"/>
</dbReference>
<dbReference type="InterPro" id="IPR007588">
    <property type="entry name" value="Znf_FLYWCH"/>
</dbReference>
<reference evidence="5 6" key="1">
    <citation type="submission" date="2024-06" db="EMBL/GenBank/DDBJ databases">
        <title>A chromosome-level genome assembly of beet webworm, Loxostege sticticalis.</title>
        <authorList>
            <person name="Zhang Y."/>
        </authorList>
    </citation>
    <scope>NUCLEOTIDE SEQUENCE [LARGE SCALE GENOMIC DNA]</scope>
    <source>
        <strain evidence="5">AQ028</strain>
        <tissue evidence="5">Male pupae</tissue>
    </source>
</reference>
<dbReference type="Pfam" id="PF04500">
    <property type="entry name" value="FLYWCH"/>
    <property type="match status" value="1"/>
</dbReference>
<sequence>MDIIIAAYDVHNHLPFSPCIYFIISDFNVMYTVSQRGKKNIILNGYRYYHKIDSRARGNCLKARWVCGKITRGCRAKIVTVDDTIVAVMDDHNHPPEMTHDV</sequence>
<dbReference type="AlphaFoldDB" id="A0ABD0T4E2"/>
<evidence type="ECO:0000313" key="6">
    <source>
        <dbReference type="Proteomes" id="UP001549921"/>
    </source>
</evidence>
<dbReference type="GO" id="GO:0008270">
    <property type="term" value="F:zinc ion binding"/>
    <property type="evidence" value="ECO:0007669"/>
    <property type="project" value="UniProtKB-KW"/>
</dbReference>
<organism evidence="5 6">
    <name type="scientific">Loxostege sticticalis</name>
    <name type="common">Beet webworm moth</name>
    <dbReference type="NCBI Taxonomy" id="481309"/>
    <lineage>
        <taxon>Eukaryota</taxon>
        <taxon>Metazoa</taxon>
        <taxon>Ecdysozoa</taxon>
        <taxon>Arthropoda</taxon>
        <taxon>Hexapoda</taxon>
        <taxon>Insecta</taxon>
        <taxon>Pterygota</taxon>
        <taxon>Neoptera</taxon>
        <taxon>Endopterygota</taxon>
        <taxon>Lepidoptera</taxon>
        <taxon>Glossata</taxon>
        <taxon>Ditrysia</taxon>
        <taxon>Pyraloidea</taxon>
        <taxon>Crambidae</taxon>
        <taxon>Pyraustinae</taxon>
        <taxon>Loxostege</taxon>
    </lineage>
</organism>
<accession>A0ABD0T4E2</accession>
<protein>
    <recommendedName>
        <fullName evidence="4">FLYWCH-type domain-containing protein</fullName>
    </recommendedName>
</protein>
<keyword evidence="3" id="KW-0862">Zinc</keyword>
<comment type="caution">
    <text evidence="5">The sequence shown here is derived from an EMBL/GenBank/DDBJ whole genome shotgun (WGS) entry which is preliminary data.</text>
</comment>
<name>A0ABD0T4E2_LOXSC</name>
<keyword evidence="1" id="KW-0479">Metal-binding</keyword>
<gene>
    <name evidence="5" type="ORF">ABMA28_001436</name>
</gene>
<dbReference type="Proteomes" id="UP001549921">
    <property type="component" value="Unassembled WGS sequence"/>
</dbReference>
<evidence type="ECO:0000256" key="2">
    <source>
        <dbReference type="ARBA" id="ARBA00022771"/>
    </source>
</evidence>